<organism evidence="2 3">
    <name type="scientific">Serratia marcescens</name>
    <dbReference type="NCBI Taxonomy" id="615"/>
    <lineage>
        <taxon>Bacteria</taxon>
        <taxon>Pseudomonadati</taxon>
        <taxon>Pseudomonadota</taxon>
        <taxon>Gammaproteobacteria</taxon>
        <taxon>Enterobacterales</taxon>
        <taxon>Yersiniaceae</taxon>
        <taxon>Serratia</taxon>
    </lineage>
</organism>
<evidence type="ECO:0000313" key="3">
    <source>
        <dbReference type="Proteomes" id="UP000245399"/>
    </source>
</evidence>
<evidence type="ECO:0000313" key="2">
    <source>
        <dbReference type="EMBL" id="AWL70671.1"/>
    </source>
</evidence>
<keyword evidence="1" id="KW-0812">Transmembrane</keyword>
<protein>
    <submittedName>
        <fullName evidence="2">DUF2730 domain-containing protein</fullName>
    </submittedName>
</protein>
<dbReference type="EMBL" id="CP029449">
    <property type="protein sequence ID" value="AWL70671.1"/>
    <property type="molecule type" value="Genomic_DNA"/>
</dbReference>
<dbReference type="Proteomes" id="UP000245399">
    <property type="component" value="Chromosome"/>
</dbReference>
<name>A0AB33G812_SERMA</name>
<gene>
    <name evidence="2" type="ORF">DKC05_24980</name>
</gene>
<proteinExistence type="predicted"/>
<dbReference type="Pfam" id="PF10805">
    <property type="entry name" value="DUF2730"/>
    <property type="match status" value="1"/>
</dbReference>
<keyword evidence="1" id="KW-0472">Membrane</keyword>
<dbReference type="AlphaFoldDB" id="A0AB33G812"/>
<dbReference type="RefSeq" id="WP_047730400.1">
    <property type="nucleotide sequence ID" value="NZ_CADDTT010000054.1"/>
</dbReference>
<evidence type="ECO:0000256" key="1">
    <source>
        <dbReference type="SAM" id="Phobius"/>
    </source>
</evidence>
<reference evidence="2 3" key="1">
    <citation type="submission" date="2018-05" db="EMBL/GenBank/DDBJ databases">
        <title>Klebsiella quasipneumonaiae provides a window into carbapenemase gene transfer, plasmid rearrangements and nosocomial acquisition from the hospital environment.</title>
        <authorList>
            <person name="Mathers A.J."/>
            <person name="Vegesana K."/>
            <person name="Stoesser N."/>
            <person name="Crook D."/>
            <person name="Vaughan A."/>
            <person name="Barry K."/>
            <person name="Parikh H."/>
            <person name="Sebra R."/>
            <person name="Kotay S."/>
            <person name="Walker A.S."/>
            <person name="Sheppard A.E."/>
        </authorList>
    </citation>
    <scope>NUCLEOTIDE SEQUENCE [LARGE SCALE GENOMIC DNA]</scope>
    <source>
        <strain evidence="2 3">CAV1761</strain>
    </source>
</reference>
<sequence>MNSFGMTGIYVLLVAGNAVIAFALWYLRRSFASTDAMKKVEARLSELEAKYETLPTVDAVSALKLEMMELRGDIREVASQLNAFSHQLGLLLEQAVNRSKS</sequence>
<feature type="transmembrane region" description="Helical" evidence="1">
    <location>
        <begin position="6"/>
        <end position="27"/>
    </location>
</feature>
<dbReference type="InterPro" id="IPR020269">
    <property type="entry name" value="Phage_Mu_Releasin"/>
</dbReference>
<accession>A0AB33G812</accession>
<keyword evidence="1" id="KW-1133">Transmembrane helix</keyword>